<dbReference type="InParanoid" id="B9RR96"/>
<dbReference type="InterPro" id="IPR015898">
    <property type="entry name" value="G-protein_gamma-like_dom"/>
</dbReference>
<evidence type="ECO:0000256" key="1">
    <source>
        <dbReference type="SAM" id="Coils"/>
    </source>
</evidence>
<feature type="compositionally biased region" description="Low complexity" evidence="2">
    <location>
        <begin position="1"/>
        <end position="16"/>
    </location>
</feature>
<dbReference type="EMBL" id="EQ973802">
    <property type="protein sequence ID" value="EEF46267.1"/>
    <property type="molecule type" value="Genomic_DNA"/>
</dbReference>
<feature type="region of interest" description="Disordered" evidence="2">
    <location>
        <begin position="1"/>
        <end position="30"/>
    </location>
</feature>
<evidence type="ECO:0000313" key="4">
    <source>
        <dbReference type="EMBL" id="EEF46267.1"/>
    </source>
</evidence>
<name>B9RR96_RICCO</name>
<dbReference type="Proteomes" id="UP000008311">
    <property type="component" value="Unassembled WGS sequence"/>
</dbReference>
<reference evidence="5" key="1">
    <citation type="journal article" date="2010" name="Nat. Biotechnol.">
        <title>Draft genome sequence of the oilseed species Ricinus communis.</title>
        <authorList>
            <person name="Chan A.P."/>
            <person name="Crabtree J."/>
            <person name="Zhao Q."/>
            <person name="Lorenzi H."/>
            <person name="Orvis J."/>
            <person name="Puiu D."/>
            <person name="Melake-Berhan A."/>
            <person name="Jones K.M."/>
            <person name="Redman J."/>
            <person name="Chen G."/>
            <person name="Cahoon E.B."/>
            <person name="Gedil M."/>
            <person name="Stanke M."/>
            <person name="Haas B.J."/>
            <person name="Wortman J.R."/>
            <person name="Fraser-Liggett C.M."/>
            <person name="Ravel J."/>
            <person name="Rabinowicz P.D."/>
        </authorList>
    </citation>
    <scope>NUCLEOTIDE SEQUENCE [LARGE SCALE GENOMIC DNA]</scope>
    <source>
        <strain evidence="5">cv. Hale</strain>
    </source>
</reference>
<keyword evidence="5" id="KW-1185">Reference proteome</keyword>
<dbReference type="PANTHER" id="PTHR32378">
    <property type="entry name" value="GUANINE NUCLEOTIDE-BINDING PROTEIN SUBUNIT GAMMA 3"/>
    <property type="match status" value="1"/>
</dbReference>
<dbReference type="eggNOG" id="ENOG502RZC5">
    <property type="taxonomic scope" value="Eukaryota"/>
</dbReference>
<gene>
    <name evidence="4" type="ORF">RCOM_0711500</name>
</gene>
<evidence type="ECO:0000256" key="2">
    <source>
        <dbReference type="SAM" id="MobiDB-lite"/>
    </source>
</evidence>
<protein>
    <recommendedName>
        <fullName evidence="3">G protein gamma domain-containing protein</fullName>
    </recommendedName>
</protein>
<keyword evidence="1" id="KW-0175">Coiled coil</keyword>
<feature type="domain" description="G protein gamma" evidence="3">
    <location>
        <begin position="38"/>
        <end position="95"/>
    </location>
</feature>
<proteinExistence type="predicted"/>
<feature type="coiled-coil region" evidence="1">
    <location>
        <begin position="35"/>
        <end position="62"/>
    </location>
</feature>
<dbReference type="AlphaFoldDB" id="B9RR96"/>
<feature type="compositionally biased region" description="Pro residues" evidence="2">
    <location>
        <begin position="17"/>
        <end position="29"/>
    </location>
</feature>
<dbReference type="SMART" id="SM01224">
    <property type="entry name" value="G_gamma"/>
    <property type="match status" value="1"/>
</dbReference>
<evidence type="ECO:0000313" key="5">
    <source>
        <dbReference type="Proteomes" id="UP000008311"/>
    </source>
</evidence>
<evidence type="ECO:0000259" key="3">
    <source>
        <dbReference type="SMART" id="SM01224"/>
    </source>
</evidence>
<sequence length="336" mass="35336">MVASPKSGGAGSSSVPSLPPPCPKSPPEYPDLYGKRREMAKVQMLEREIGFLEEELKSVQGLQPATRCCKEVSDFVVANSDPLIPTKGTIRLIFLFIFFLAEIGRTEGLVDSGSGFVEYPALISHGSVVAAIRDAALVQSCHGAVSVTVTVTYATAAPVSAAQHPSANVALGVAPAPALALVQHPIAVGVESPHAAVTAALVDFLRAQIALVANLRAQIALVADLRARIALVADLRARIALVALVADLRARIVLVALVADLRARIALVAYLHAQIALVANCHVQNAIAAHGYAVVLSGHALLLNVLNVLNVQRYVFVAIVQKLVVIHAVYSFSTSR</sequence>
<organism evidence="4 5">
    <name type="scientific">Ricinus communis</name>
    <name type="common">Castor bean</name>
    <dbReference type="NCBI Taxonomy" id="3988"/>
    <lineage>
        <taxon>Eukaryota</taxon>
        <taxon>Viridiplantae</taxon>
        <taxon>Streptophyta</taxon>
        <taxon>Embryophyta</taxon>
        <taxon>Tracheophyta</taxon>
        <taxon>Spermatophyta</taxon>
        <taxon>Magnoliopsida</taxon>
        <taxon>eudicotyledons</taxon>
        <taxon>Gunneridae</taxon>
        <taxon>Pentapetalae</taxon>
        <taxon>rosids</taxon>
        <taxon>fabids</taxon>
        <taxon>Malpighiales</taxon>
        <taxon>Euphorbiaceae</taxon>
        <taxon>Acalyphoideae</taxon>
        <taxon>Acalypheae</taxon>
        <taxon>Ricinus</taxon>
    </lineage>
</organism>
<accession>B9RR96</accession>
<dbReference type="InterPro" id="IPR055305">
    <property type="entry name" value="GG3-like"/>
</dbReference>
<dbReference type="PANTHER" id="PTHR32378:SF10">
    <property type="entry name" value="GUANINE NUCLEOTIDE-BINDING PROTEIN SUBUNIT GAMMA 3"/>
    <property type="match status" value="1"/>
</dbReference>
<dbReference type="STRING" id="3988.B9RR96"/>